<gene>
    <name evidence="7" type="ORF">E0Z10_g5158</name>
</gene>
<organism evidence="7 8">
    <name type="scientific">Xylaria hypoxylon</name>
    <dbReference type="NCBI Taxonomy" id="37992"/>
    <lineage>
        <taxon>Eukaryota</taxon>
        <taxon>Fungi</taxon>
        <taxon>Dikarya</taxon>
        <taxon>Ascomycota</taxon>
        <taxon>Pezizomycotina</taxon>
        <taxon>Sordariomycetes</taxon>
        <taxon>Xylariomycetidae</taxon>
        <taxon>Xylariales</taxon>
        <taxon>Xylariaceae</taxon>
        <taxon>Xylaria</taxon>
    </lineage>
</organism>
<feature type="transmembrane region" description="Helical" evidence="5">
    <location>
        <begin position="458"/>
        <end position="481"/>
    </location>
</feature>
<sequence>MDRFAVKLANDRIQRDLSEQEDILKYMLQDLRSDAPKAFVNPTVLYSDVPAILIGRTDTVSCTLGYAFYELARDAHKRNLLREAIAPMYSTAVPYGFASRDLEHVQYLTGFMNEVWRMYNPTCSNGLRTVPPEGIQIDDVPDDFIPERWMSRPELVIDEGAFHPFLIRPYNCAGKQIALTVVRLVLAYTVWNYDFEFGPGETGVEIHEKALNQLILKPGPLYRLRRGRRKRLMLNRRRDEREEEKHYTLPYIEMDSTELKFKPGLRFRAAFGSLCVLFFATALDAMTLAPALPAISNELHGTALQAFWTGTSFLLASTASQLTFGALSQSFGRKYLILLAVSLFFIGSILTASAESIAVLLLGRTIQGLGGGGIVTLVEITITDLVPSRHRGSWFGYQSAVSAVGTAAGPIVGGGFVDSIGWRWVFWINLPLCAIGFTAILAFLRLHKVPGAFVTNIIAFDWMGVVLLTASLTAFLVSISWGGVMFPWSSWQTLVPLILGILGIPLFIIYERNVPNDPIVRLSIFRRRSAMVNYLGTVIHGIVTWCLVYYIALYYQCVLGFSATIAGVATLPETLSIAPTSILAGVLISKWARFRWAVWTGWSLSALGLGLLYLLGPATPRWEWVILNIIPGLGIGLLYNSLAYATISAAEEKDAAYAASMYIFSRALGQSIGVAAGGAILQSQLEIKLQDYAELRDQASSLASMATSLVGYVKTLPNDSPERAMIVEAYSRSLGVIWATTSGLALFALLASLFTEPININKPLETEQGFKNTDGSTEKAADIRVVP</sequence>
<feature type="transmembrane region" description="Helical" evidence="5">
    <location>
        <begin position="394"/>
        <end position="412"/>
    </location>
</feature>
<dbReference type="SUPFAM" id="SSF103473">
    <property type="entry name" value="MFS general substrate transporter"/>
    <property type="match status" value="1"/>
</dbReference>
<dbReference type="GO" id="GO:0005506">
    <property type="term" value="F:iron ion binding"/>
    <property type="evidence" value="ECO:0007669"/>
    <property type="project" value="InterPro"/>
</dbReference>
<dbReference type="InterPro" id="IPR011701">
    <property type="entry name" value="MFS"/>
</dbReference>
<evidence type="ECO:0000256" key="3">
    <source>
        <dbReference type="ARBA" id="ARBA00022989"/>
    </source>
</evidence>
<evidence type="ECO:0000256" key="2">
    <source>
        <dbReference type="ARBA" id="ARBA00022692"/>
    </source>
</evidence>
<dbReference type="InterPro" id="IPR036396">
    <property type="entry name" value="Cyt_P450_sf"/>
</dbReference>
<evidence type="ECO:0000256" key="1">
    <source>
        <dbReference type="ARBA" id="ARBA00004141"/>
    </source>
</evidence>
<dbReference type="GO" id="GO:0005886">
    <property type="term" value="C:plasma membrane"/>
    <property type="evidence" value="ECO:0007669"/>
    <property type="project" value="TreeGrafter"/>
</dbReference>
<evidence type="ECO:0000313" key="8">
    <source>
        <dbReference type="Proteomes" id="UP000297716"/>
    </source>
</evidence>
<dbReference type="SUPFAM" id="SSF48264">
    <property type="entry name" value="Cytochrome P450"/>
    <property type="match status" value="1"/>
</dbReference>
<feature type="transmembrane region" description="Helical" evidence="5">
    <location>
        <begin position="336"/>
        <end position="362"/>
    </location>
</feature>
<dbReference type="Gene3D" id="1.20.1250.20">
    <property type="entry name" value="MFS general substrate transporter like domains"/>
    <property type="match status" value="1"/>
</dbReference>
<keyword evidence="8" id="KW-1185">Reference proteome</keyword>
<dbReference type="Gene3D" id="1.10.630.10">
    <property type="entry name" value="Cytochrome P450"/>
    <property type="match status" value="1"/>
</dbReference>
<dbReference type="GO" id="GO:0016705">
    <property type="term" value="F:oxidoreductase activity, acting on paired donors, with incorporation or reduction of molecular oxygen"/>
    <property type="evidence" value="ECO:0007669"/>
    <property type="project" value="InterPro"/>
</dbReference>
<evidence type="ECO:0000313" key="7">
    <source>
        <dbReference type="EMBL" id="TGJ83587.1"/>
    </source>
</evidence>
<feature type="transmembrane region" description="Helical" evidence="5">
    <location>
        <begin position="733"/>
        <end position="754"/>
    </location>
</feature>
<dbReference type="Gene3D" id="1.20.1720.10">
    <property type="entry name" value="Multidrug resistance protein D"/>
    <property type="match status" value="1"/>
</dbReference>
<feature type="transmembrane region" description="Helical" evidence="5">
    <location>
        <begin position="596"/>
        <end position="616"/>
    </location>
</feature>
<dbReference type="GO" id="GO:0020037">
    <property type="term" value="F:heme binding"/>
    <property type="evidence" value="ECO:0007669"/>
    <property type="project" value="InterPro"/>
</dbReference>
<dbReference type="Pfam" id="PF00067">
    <property type="entry name" value="p450"/>
    <property type="match status" value="2"/>
</dbReference>
<dbReference type="PANTHER" id="PTHR23501:SF59">
    <property type="entry name" value="MAJOR FACILITATOR SUPERFAMILY (MFS) PROFILE DOMAIN-CONTAINING PROTEIN-RELATED"/>
    <property type="match status" value="1"/>
</dbReference>
<dbReference type="PROSITE" id="PS50850">
    <property type="entry name" value="MFS"/>
    <property type="match status" value="1"/>
</dbReference>
<evidence type="ECO:0000256" key="5">
    <source>
        <dbReference type="SAM" id="Phobius"/>
    </source>
</evidence>
<proteinExistence type="predicted"/>
<dbReference type="PANTHER" id="PTHR23501">
    <property type="entry name" value="MAJOR FACILITATOR SUPERFAMILY"/>
    <property type="match status" value="1"/>
</dbReference>
<feature type="transmembrane region" description="Helical" evidence="5">
    <location>
        <begin position="622"/>
        <end position="639"/>
    </location>
</feature>
<keyword evidence="3 5" id="KW-1133">Transmembrane helix</keyword>
<keyword evidence="2 5" id="KW-0812">Transmembrane</keyword>
<feature type="transmembrane region" description="Helical" evidence="5">
    <location>
        <begin position="493"/>
        <end position="510"/>
    </location>
</feature>
<dbReference type="EMBL" id="SKBN01000089">
    <property type="protein sequence ID" value="TGJ83587.1"/>
    <property type="molecule type" value="Genomic_DNA"/>
</dbReference>
<comment type="subcellular location">
    <subcellularLocation>
        <location evidence="1">Membrane</location>
        <topology evidence="1">Multi-pass membrane protein</topology>
    </subcellularLocation>
</comment>
<dbReference type="PRINTS" id="PR01036">
    <property type="entry name" value="TCRTETB"/>
</dbReference>
<dbReference type="Pfam" id="PF07690">
    <property type="entry name" value="MFS_1"/>
    <property type="match status" value="1"/>
</dbReference>
<feature type="transmembrane region" description="Helical" evidence="5">
    <location>
        <begin position="558"/>
        <end position="584"/>
    </location>
</feature>
<evidence type="ECO:0000256" key="4">
    <source>
        <dbReference type="ARBA" id="ARBA00023136"/>
    </source>
</evidence>
<dbReference type="GO" id="GO:0022857">
    <property type="term" value="F:transmembrane transporter activity"/>
    <property type="evidence" value="ECO:0007669"/>
    <property type="project" value="InterPro"/>
</dbReference>
<protein>
    <recommendedName>
        <fullName evidence="6">Major facilitator superfamily (MFS) profile domain-containing protein</fullName>
    </recommendedName>
</protein>
<accession>A0A4Z0YJD8</accession>
<feature type="transmembrane region" description="Helical" evidence="5">
    <location>
        <begin position="424"/>
        <end position="446"/>
    </location>
</feature>
<feature type="transmembrane region" description="Helical" evidence="5">
    <location>
        <begin position="304"/>
        <end position="324"/>
    </location>
</feature>
<dbReference type="Proteomes" id="UP000297716">
    <property type="component" value="Unassembled WGS sequence"/>
</dbReference>
<name>A0A4Z0YJD8_9PEZI</name>
<dbReference type="OrthoDB" id="2351791at2759"/>
<evidence type="ECO:0000259" key="6">
    <source>
        <dbReference type="PROSITE" id="PS50850"/>
    </source>
</evidence>
<feature type="domain" description="Major facilitator superfamily (MFS) profile" evidence="6">
    <location>
        <begin position="270"/>
        <end position="760"/>
    </location>
</feature>
<feature type="transmembrane region" description="Helical" evidence="5">
    <location>
        <begin position="269"/>
        <end position="292"/>
    </location>
</feature>
<feature type="transmembrane region" description="Helical" evidence="5">
    <location>
        <begin position="368"/>
        <end position="387"/>
    </location>
</feature>
<dbReference type="GO" id="GO:0004497">
    <property type="term" value="F:monooxygenase activity"/>
    <property type="evidence" value="ECO:0007669"/>
    <property type="project" value="InterPro"/>
</dbReference>
<keyword evidence="4 5" id="KW-0472">Membrane</keyword>
<reference evidence="7 8" key="1">
    <citation type="submission" date="2019-03" db="EMBL/GenBank/DDBJ databases">
        <title>Draft genome sequence of Xylaria hypoxylon DSM 108379, a ubiquitous saprotrophic-parasitic fungi on hardwood.</title>
        <authorList>
            <person name="Buettner E."/>
            <person name="Leonhardt S."/>
            <person name="Gebauer A.M."/>
            <person name="Liers C."/>
            <person name="Hofrichter M."/>
            <person name="Kellner H."/>
        </authorList>
    </citation>
    <scope>NUCLEOTIDE SEQUENCE [LARGE SCALE GENOMIC DNA]</scope>
    <source>
        <strain evidence="7 8">DSM 108379</strain>
    </source>
</reference>
<dbReference type="InterPro" id="IPR020846">
    <property type="entry name" value="MFS_dom"/>
</dbReference>
<feature type="transmembrane region" description="Helical" evidence="5">
    <location>
        <begin position="531"/>
        <end position="552"/>
    </location>
</feature>
<dbReference type="AlphaFoldDB" id="A0A4Z0YJD8"/>
<dbReference type="InterPro" id="IPR001128">
    <property type="entry name" value="Cyt_P450"/>
</dbReference>
<comment type="caution">
    <text evidence="7">The sequence shown here is derived from an EMBL/GenBank/DDBJ whole genome shotgun (WGS) entry which is preliminary data.</text>
</comment>
<dbReference type="InterPro" id="IPR036259">
    <property type="entry name" value="MFS_trans_sf"/>
</dbReference>